<evidence type="ECO:0000313" key="1">
    <source>
        <dbReference type="EMBL" id="CAA9311929.1"/>
    </source>
</evidence>
<protein>
    <submittedName>
        <fullName evidence="1">Uncharacterized protein</fullName>
    </submittedName>
</protein>
<accession>A0A6J4KPJ9</accession>
<gene>
    <name evidence="1" type="ORF">AVDCRST_MAG89-1173</name>
</gene>
<dbReference type="EMBL" id="CADCTV010000260">
    <property type="protein sequence ID" value="CAA9311929.1"/>
    <property type="molecule type" value="Genomic_DNA"/>
</dbReference>
<organism evidence="1">
    <name type="scientific">uncultured Gemmatimonadota bacterium</name>
    <dbReference type="NCBI Taxonomy" id="203437"/>
    <lineage>
        <taxon>Bacteria</taxon>
        <taxon>Pseudomonadati</taxon>
        <taxon>Gemmatimonadota</taxon>
        <taxon>environmental samples</taxon>
    </lineage>
</organism>
<proteinExistence type="predicted"/>
<dbReference type="AlphaFoldDB" id="A0A6J4KPJ9"/>
<reference evidence="1" key="1">
    <citation type="submission" date="2020-02" db="EMBL/GenBank/DDBJ databases">
        <authorList>
            <person name="Meier V. D."/>
        </authorList>
    </citation>
    <scope>NUCLEOTIDE SEQUENCE</scope>
    <source>
        <strain evidence="1">AVDCRST_MAG89</strain>
    </source>
</reference>
<sequence length="111" mass="12541">MIRTVQLPAHLYLSRTPARGGEPRNVPPWDDARDYVTDGVRYGVRFESGDILWFPGSERVRIEELRADFAGADLNALVEGLRAYVATDERLRAVWAGDLSALDRLRAEEAR</sequence>
<name>A0A6J4KPJ9_9BACT</name>